<keyword evidence="2" id="KW-0012">Acyltransferase</keyword>
<dbReference type="GO" id="GO:0016746">
    <property type="term" value="F:acyltransferase activity"/>
    <property type="evidence" value="ECO:0007669"/>
    <property type="project" value="UniProtKB-KW"/>
</dbReference>
<protein>
    <submittedName>
        <fullName evidence="2">GNAT family N-acetyltransferase</fullName>
        <ecNumber evidence="2">2.3.-.-</ecNumber>
    </submittedName>
</protein>
<dbReference type="EMBL" id="JBHLWN010000105">
    <property type="protein sequence ID" value="MFC0215881.1"/>
    <property type="molecule type" value="Genomic_DNA"/>
</dbReference>
<dbReference type="Proteomes" id="UP001589776">
    <property type="component" value="Unassembled WGS sequence"/>
</dbReference>
<evidence type="ECO:0000313" key="3">
    <source>
        <dbReference type="Proteomes" id="UP001589776"/>
    </source>
</evidence>
<keyword evidence="3" id="KW-1185">Reference proteome</keyword>
<sequence length="186" mass="21506">MAELHQIDGWDAAWWAKAEPIYDHAFPKEGRKPERVIRSLLERGVGSLYVLTEEGEPVAMAIAGIVRKHERRALVIDYLAVAARRREEGYGRELIGRLKQQVGQEQPLDMLVIEVEAEDTPDNRGRIRFWQRCGFQLTSYVHTYIWVPEPYRAMVLPLRQGAGVPLDGETLFSYITDFHQRAYRGR</sequence>
<comment type="caution">
    <text evidence="2">The sequence shown here is derived from an EMBL/GenBank/DDBJ whole genome shotgun (WGS) entry which is preliminary data.</text>
</comment>
<dbReference type="InterPro" id="IPR016181">
    <property type="entry name" value="Acyl_CoA_acyltransferase"/>
</dbReference>
<accession>A0ABV6DT81</accession>
<organism evidence="2 3">
    <name type="scientific">Paenibacillus chartarius</name>
    <dbReference type="NCBI Taxonomy" id="747481"/>
    <lineage>
        <taxon>Bacteria</taxon>
        <taxon>Bacillati</taxon>
        <taxon>Bacillota</taxon>
        <taxon>Bacilli</taxon>
        <taxon>Bacillales</taxon>
        <taxon>Paenibacillaceae</taxon>
        <taxon>Paenibacillus</taxon>
    </lineage>
</organism>
<dbReference type="CDD" id="cd04301">
    <property type="entry name" value="NAT_SF"/>
    <property type="match status" value="1"/>
</dbReference>
<dbReference type="RefSeq" id="WP_377473495.1">
    <property type="nucleotide sequence ID" value="NZ_JBHLWN010000105.1"/>
</dbReference>
<proteinExistence type="predicted"/>
<feature type="domain" description="N-acetyltransferase" evidence="1">
    <location>
        <begin position="2"/>
        <end position="159"/>
    </location>
</feature>
<evidence type="ECO:0000259" key="1">
    <source>
        <dbReference type="PROSITE" id="PS51186"/>
    </source>
</evidence>
<dbReference type="Gene3D" id="3.40.630.30">
    <property type="match status" value="1"/>
</dbReference>
<name>A0ABV6DT81_9BACL</name>
<dbReference type="Pfam" id="PF00583">
    <property type="entry name" value="Acetyltransf_1"/>
    <property type="match status" value="1"/>
</dbReference>
<evidence type="ECO:0000313" key="2">
    <source>
        <dbReference type="EMBL" id="MFC0215881.1"/>
    </source>
</evidence>
<dbReference type="PROSITE" id="PS51186">
    <property type="entry name" value="GNAT"/>
    <property type="match status" value="1"/>
</dbReference>
<gene>
    <name evidence="2" type="ORF">ACFFK0_26135</name>
</gene>
<keyword evidence="2" id="KW-0808">Transferase</keyword>
<dbReference type="EC" id="2.3.-.-" evidence="2"/>
<dbReference type="InterPro" id="IPR000182">
    <property type="entry name" value="GNAT_dom"/>
</dbReference>
<dbReference type="SUPFAM" id="SSF55729">
    <property type="entry name" value="Acyl-CoA N-acyltransferases (Nat)"/>
    <property type="match status" value="1"/>
</dbReference>
<reference evidence="2 3" key="1">
    <citation type="submission" date="2024-09" db="EMBL/GenBank/DDBJ databases">
        <authorList>
            <person name="Sun Q."/>
            <person name="Mori K."/>
        </authorList>
    </citation>
    <scope>NUCLEOTIDE SEQUENCE [LARGE SCALE GENOMIC DNA]</scope>
    <source>
        <strain evidence="2 3">CCM 7759</strain>
    </source>
</reference>